<feature type="compositionally biased region" description="Basic and acidic residues" evidence="9">
    <location>
        <begin position="143"/>
        <end position="153"/>
    </location>
</feature>
<organism evidence="11 12">
    <name type="scientific">Mycena maculata</name>
    <dbReference type="NCBI Taxonomy" id="230809"/>
    <lineage>
        <taxon>Eukaryota</taxon>
        <taxon>Fungi</taxon>
        <taxon>Dikarya</taxon>
        <taxon>Basidiomycota</taxon>
        <taxon>Agaricomycotina</taxon>
        <taxon>Agaricomycetes</taxon>
        <taxon>Agaricomycetidae</taxon>
        <taxon>Agaricales</taxon>
        <taxon>Marasmiineae</taxon>
        <taxon>Mycenaceae</taxon>
        <taxon>Mycena</taxon>
    </lineage>
</organism>
<dbReference type="GO" id="GO:0000978">
    <property type="term" value="F:RNA polymerase II cis-regulatory region sequence-specific DNA binding"/>
    <property type="evidence" value="ECO:0007669"/>
    <property type="project" value="TreeGrafter"/>
</dbReference>
<dbReference type="EMBL" id="JARJLG010000019">
    <property type="protein sequence ID" value="KAJ7772605.1"/>
    <property type="molecule type" value="Genomic_DNA"/>
</dbReference>
<dbReference type="PANTHER" id="PTHR14003:SF20">
    <property type="entry name" value="FINGER DOMAIN PROTEIN, PUTATIVE (AFU_ORTHOLOGUE AFUA_4G10380)-RELATED"/>
    <property type="match status" value="1"/>
</dbReference>
<dbReference type="PROSITE" id="PS50157">
    <property type="entry name" value="ZINC_FINGER_C2H2_2"/>
    <property type="match status" value="2"/>
</dbReference>
<comment type="caution">
    <text evidence="11">The sequence shown here is derived from an EMBL/GenBank/DDBJ whole genome shotgun (WGS) entry which is preliminary data.</text>
</comment>
<feature type="compositionally biased region" description="Low complexity" evidence="9">
    <location>
        <begin position="66"/>
        <end position="82"/>
    </location>
</feature>
<dbReference type="GO" id="GO:0008270">
    <property type="term" value="F:zinc ion binding"/>
    <property type="evidence" value="ECO:0007669"/>
    <property type="project" value="UniProtKB-KW"/>
</dbReference>
<keyword evidence="3" id="KW-0677">Repeat</keyword>
<evidence type="ECO:0000313" key="12">
    <source>
        <dbReference type="Proteomes" id="UP001215280"/>
    </source>
</evidence>
<dbReference type="FunFam" id="3.30.160.60:FF:001465">
    <property type="entry name" value="Zinc finger protein 560"/>
    <property type="match status" value="1"/>
</dbReference>
<dbReference type="Proteomes" id="UP001215280">
    <property type="component" value="Unassembled WGS sequence"/>
</dbReference>
<dbReference type="SMART" id="SM00355">
    <property type="entry name" value="ZnF_C2H2"/>
    <property type="match status" value="2"/>
</dbReference>
<dbReference type="PANTHER" id="PTHR14003">
    <property type="entry name" value="TRANSCRIPTIONAL REPRESSOR PROTEIN YY"/>
    <property type="match status" value="1"/>
</dbReference>
<evidence type="ECO:0000256" key="9">
    <source>
        <dbReference type="SAM" id="MobiDB-lite"/>
    </source>
</evidence>
<evidence type="ECO:0000256" key="6">
    <source>
        <dbReference type="ARBA" id="ARBA00023125"/>
    </source>
</evidence>
<protein>
    <recommendedName>
        <fullName evidence="10">C2H2-type domain-containing protein</fullName>
    </recommendedName>
</protein>
<dbReference type="GO" id="GO:0005667">
    <property type="term" value="C:transcription regulator complex"/>
    <property type="evidence" value="ECO:0007669"/>
    <property type="project" value="TreeGrafter"/>
</dbReference>
<keyword evidence="4 8" id="KW-0863">Zinc-finger</keyword>
<feature type="domain" description="C2H2-type" evidence="10">
    <location>
        <begin position="230"/>
        <end position="257"/>
    </location>
</feature>
<evidence type="ECO:0000256" key="1">
    <source>
        <dbReference type="ARBA" id="ARBA00004123"/>
    </source>
</evidence>
<evidence type="ECO:0000256" key="3">
    <source>
        <dbReference type="ARBA" id="ARBA00022737"/>
    </source>
</evidence>
<gene>
    <name evidence="11" type="ORF">DFH07DRAFT_953069</name>
</gene>
<sequence length="351" mass="38437">MSSSSGSGRTRHSHDRPVLPPIRDLFRELSSSGAPPESPALTLARLRVSDDEDRSYGPSSSHGHAPRPSSTRPPSRSYPDPSTFVYPQPSRYNTAPAAARTSSSHDRHAPTGPYPMLGFQNPPPRSMSHDEAAYPPHPHRSTISHDPRYDSRGPRPPFDYNPMMGQPQPIPPYYTRAQPPSLMPPVISTSVHGSHGEDDDRTPVARYQSSGLVGFAPPDASSSAGGPSKYECSYCGKGFSRPSSLRIHLNSHTGEKPFVCPVDGCGRSFSVLSNMRRHARVHVTPSMPVGDSGSERTSPVANSSHGSYRQHQRRDSSASASSSSSRRSRSVSSEEEEDYDRPEKRTRHHRK</sequence>
<accession>A0AAD7JXL4</accession>
<dbReference type="GO" id="GO:0000122">
    <property type="term" value="P:negative regulation of transcription by RNA polymerase II"/>
    <property type="evidence" value="ECO:0007669"/>
    <property type="project" value="UniProtKB-ARBA"/>
</dbReference>
<dbReference type="InterPro" id="IPR036236">
    <property type="entry name" value="Znf_C2H2_sf"/>
</dbReference>
<dbReference type="InterPro" id="IPR013087">
    <property type="entry name" value="Znf_C2H2_type"/>
</dbReference>
<feature type="region of interest" description="Disordered" evidence="9">
    <location>
        <begin position="282"/>
        <end position="351"/>
    </location>
</feature>
<keyword evidence="12" id="KW-1185">Reference proteome</keyword>
<reference evidence="11" key="1">
    <citation type="submission" date="2023-03" db="EMBL/GenBank/DDBJ databases">
        <title>Massive genome expansion in bonnet fungi (Mycena s.s.) driven by repeated elements and novel gene families across ecological guilds.</title>
        <authorList>
            <consortium name="Lawrence Berkeley National Laboratory"/>
            <person name="Harder C.B."/>
            <person name="Miyauchi S."/>
            <person name="Viragh M."/>
            <person name="Kuo A."/>
            <person name="Thoen E."/>
            <person name="Andreopoulos B."/>
            <person name="Lu D."/>
            <person name="Skrede I."/>
            <person name="Drula E."/>
            <person name="Henrissat B."/>
            <person name="Morin E."/>
            <person name="Kohler A."/>
            <person name="Barry K."/>
            <person name="LaButti K."/>
            <person name="Morin E."/>
            <person name="Salamov A."/>
            <person name="Lipzen A."/>
            <person name="Mereny Z."/>
            <person name="Hegedus B."/>
            <person name="Baldrian P."/>
            <person name="Stursova M."/>
            <person name="Weitz H."/>
            <person name="Taylor A."/>
            <person name="Grigoriev I.V."/>
            <person name="Nagy L.G."/>
            <person name="Martin F."/>
            <person name="Kauserud H."/>
        </authorList>
    </citation>
    <scope>NUCLEOTIDE SEQUENCE</scope>
    <source>
        <strain evidence="11">CBHHK188m</strain>
    </source>
</reference>
<dbReference type="GO" id="GO:0000785">
    <property type="term" value="C:chromatin"/>
    <property type="evidence" value="ECO:0007669"/>
    <property type="project" value="TreeGrafter"/>
</dbReference>
<dbReference type="GO" id="GO:0000981">
    <property type="term" value="F:DNA-binding transcription factor activity, RNA polymerase II-specific"/>
    <property type="evidence" value="ECO:0007669"/>
    <property type="project" value="TreeGrafter"/>
</dbReference>
<dbReference type="PROSITE" id="PS00028">
    <property type="entry name" value="ZINC_FINGER_C2H2_1"/>
    <property type="match status" value="2"/>
</dbReference>
<dbReference type="AlphaFoldDB" id="A0AAD7JXL4"/>
<evidence type="ECO:0000256" key="2">
    <source>
        <dbReference type="ARBA" id="ARBA00022723"/>
    </source>
</evidence>
<keyword evidence="5" id="KW-0862">Zinc</keyword>
<evidence type="ECO:0000256" key="5">
    <source>
        <dbReference type="ARBA" id="ARBA00022833"/>
    </source>
</evidence>
<dbReference type="FunFam" id="3.30.160.60:FF:001102">
    <property type="entry name" value="Transcription factor IIIA"/>
    <property type="match status" value="1"/>
</dbReference>
<comment type="subcellular location">
    <subcellularLocation>
        <location evidence="1">Nucleus</location>
    </subcellularLocation>
</comment>
<dbReference type="SUPFAM" id="SSF57667">
    <property type="entry name" value="beta-beta-alpha zinc fingers"/>
    <property type="match status" value="1"/>
</dbReference>
<evidence type="ECO:0000256" key="8">
    <source>
        <dbReference type="PROSITE-ProRule" id="PRU00042"/>
    </source>
</evidence>
<feature type="region of interest" description="Disordered" evidence="9">
    <location>
        <begin position="1"/>
        <end position="204"/>
    </location>
</feature>
<dbReference type="Pfam" id="PF00096">
    <property type="entry name" value="zf-C2H2"/>
    <property type="match status" value="2"/>
</dbReference>
<keyword evidence="6" id="KW-0238">DNA-binding</keyword>
<keyword evidence="2" id="KW-0479">Metal-binding</keyword>
<dbReference type="GO" id="GO:0031519">
    <property type="term" value="C:PcG protein complex"/>
    <property type="evidence" value="ECO:0007669"/>
    <property type="project" value="TreeGrafter"/>
</dbReference>
<evidence type="ECO:0000259" key="10">
    <source>
        <dbReference type="PROSITE" id="PS50157"/>
    </source>
</evidence>
<feature type="domain" description="C2H2-type" evidence="10">
    <location>
        <begin position="258"/>
        <end position="287"/>
    </location>
</feature>
<keyword evidence="7" id="KW-0539">Nucleus</keyword>
<dbReference type="Gene3D" id="3.30.160.60">
    <property type="entry name" value="Classic Zinc Finger"/>
    <property type="match status" value="2"/>
</dbReference>
<feature type="compositionally biased region" description="Basic and acidic residues" evidence="9">
    <location>
        <begin position="194"/>
        <end position="203"/>
    </location>
</feature>
<proteinExistence type="predicted"/>
<evidence type="ECO:0000256" key="4">
    <source>
        <dbReference type="ARBA" id="ARBA00022771"/>
    </source>
</evidence>
<name>A0AAD7JXL4_9AGAR</name>
<evidence type="ECO:0000313" key="11">
    <source>
        <dbReference type="EMBL" id="KAJ7772605.1"/>
    </source>
</evidence>
<feature type="compositionally biased region" description="Polar residues" evidence="9">
    <location>
        <begin position="295"/>
        <end position="309"/>
    </location>
</feature>
<evidence type="ECO:0000256" key="7">
    <source>
        <dbReference type="ARBA" id="ARBA00023242"/>
    </source>
</evidence>